<name>A0A8J4U1W9_CLAMG</name>
<dbReference type="InterPro" id="IPR017452">
    <property type="entry name" value="GPCR_Rhodpsn_7TM"/>
</dbReference>
<keyword evidence="8" id="KW-0807">Transducer</keyword>
<evidence type="ECO:0000256" key="7">
    <source>
        <dbReference type="ARBA" id="ARBA00023170"/>
    </source>
</evidence>
<dbReference type="AlphaFoldDB" id="A0A8J4U1W9"/>
<sequence>MYALTFALGIFGNIVVILGYIFCLPVWKSTNVYLFNLSVSDFIFQCTLPQLAYFYAYNLKSMNPVECIIDRTISYTNLYSTILFMMW</sequence>
<dbReference type="PROSITE" id="PS50262">
    <property type="entry name" value="G_PROTEIN_RECEP_F1_2"/>
    <property type="match status" value="1"/>
</dbReference>
<evidence type="ECO:0000259" key="10">
    <source>
        <dbReference type="PROSITE" id="PS50262"/>
    </source>
</evidence>
<evidence type="ECO:0000256" key="5">
    <source>
        <dbReference type="ARBA" id="ARBA00023040"/>
    </source>
</evidence>
<evidence type="ECO:0000313" key="12">
    <source>
        <dbReference type="Proteomes" id="UP000727407"/>
    </source>
</evidence>
<dbReference type="Pfam" id="PF00001">
    <property type="entry name" value="7tm_1"/>
    <property type="match status" value="1"/>
</dbReference>
<dbReference type="Gene3D" id="1.20.1070.10">
    <property type="entry name" value="Rhodopsin 7-helix transmembrane proteins"/>
    <property type="match status" value="1"/>
</dbReference>
<accession>A0A8J4U1W9</accession>
<evidence type="ECO:0000313" key="11">
    <source>
        <dbReference type="EMBL" id="KAF5889224.1"/>
    </source>
</evidence>
<dbReference type="SUPFAM" id="SSF81321">
    <property type="entry name" value="Family A G protein-coupled receptor-like"/>
    <property type="match status" value="1"/>
</dbReference>
<keyword evidence="6 9" id="KW-0472">Membrane</keyword>
<protein>
    <submittedName>
        <fullName evidence="11">Succinate receptor 1-like</fullName>
    </submittedName>
</protein>
<feature type="transmembrane region" description="Helical" evidence="9">
    <location>
        <begin position="6"/>
        <end position="27"/>
    </location>
</feature>
<evidence type="ECO:0000256" key="9">
    <source>
        <dbReference type="SAM" id="Phobius"/>
    </source>
</evidence>
<evidence type="ECO:0000256" key="8">
    <source>
        <dbReference type="ARBA" id="ARBA00023224"/>
    </source>
</evidence>
<organism evidence="11 12">
    <name type="scientific">Clarias magur</name>
    <name type="common">Asian catfish</name>
    <name type="synonym">Macropteronotus magur</name>
    <dbReference type="NCBI Taxonomy" id="1594786"/>
    <lineage>
        <taxon>Eukaryota</taxon>
        <taxon>Metazoa</taxon>
        <taxon>Chordata</taxon>
        <taxon>Craniata</taxon>
        <taxon>Vertebrata</taxon>
        <taxon>Euteleostomi</taxon>
        <taxon>Actinopterygii</taxon>
        <taxon>Neopterygii</taxon>
        <taxon>Teleostei</taxon>
        <taxon>Ostariophysi</taxon>
        <taxon>Siluriformes</taxon>
        <taxon>Clariidae</taxon>
        <taxon>Clarias</taxon>
    </lineage>
</organism>
<dbReference type="GO" id="GO:0005886">
    <property type="term" value="C:plasma membrane"/>
    <property type="evidence" value="ECO:0007669"/>
    <property type="project" value="UniProtKB-SubCell"/>
</dbReference>
<comment type="caution">
    <text evidence="11">The sequence shown here is derived from an EMBL/GenBank/DDBJ whole genome shotgun (WGS) entry which is preliminary data.</text>
</comment>
<dbReference type="PRINTS" id="PR01157">
    <property type="entry name" value="P2YPURNOCPTR"/>
</dbReference>
<gene>
    <name evidence="11" type="primary">sucnr1</name>
    <name evidence="11" type="ORF">DAT39_021076</name>
</gene>
<dbReference type="Proteomes" id="UP000727407">
    <property type="component" value="Unassembled WGS sequence"/>
</dbReference>
<keyword evidence="2" id="KW-1003">Cell membrane</keyword>
<dbReference type="GO" id="GO:0004930">
    <property type="term" value="F:G protein-coupled receptor activity"/>
    <property type="evidence" value="ECO:0007669"/>
    <property type="project" value="UniProtKB-KW"/>
</dbReference>
<dbReference type="OrthoDB" id="9927220at2759"/>
<keyword evidence="7 11" id="KW-0675">Receptor</keyword>
<evidence type="ECO:0000256" key="1">
    <source>
        <dbReference type="ARBA" id="ARBA00004651"/>
    </source>
</evidence>
<dbReference type="EMBL" id="QNUK01000843">
    <property type="protein sequence ID" value="KAF5889224.1"/>
    <property type="molecule type" value="Genomic_DNA"/>
</dbReference>
<feature type="non-terminal residue" evidence="11">
    <location>
        <position position="87"/>
    </location>
</feature>
<evidence type="ECO:0000256" key="4">
    <source>
        <dbReference type="ARBA" id="ARBA00022989"/>
    </source>
</evidence>
<evidence type="ECO:0000256" key="3">
    <source>
        <dbReference type="ARBA" id="ARBA00022692"/>
    </source>
</evidence>
<evidence type="ECO:0000256" key="2">
    <source>
        <dbReference type="ARBA" id="ARBA00022475"/>
    </source>
</evidence>
<evidence type="ECO:0000256" key="6">
    <source>
        <dbReference type="ARBA" id="ARBA00023136"/>
    </source>
</evidence>
<dbReference type="PANTHER" id="PTHR24231">
    <property type="entry name" value="PURINOCEPTOR-RELATED G-PROTEIN COUPLED RECEPTOR"/>
    <property type="match status" value="1"/>
</dbReference>
<dbReference type="InterPro" id="IPR000276">
    <property type="entry name" value="GPCR_Rhodpsn"/>
</dbReference>
<keyword evidence="12" id="KW-1185">Reference proteome</keyword>
<keyword evidence="5" id="KW-0297">G-protein coupled receptor</keyword>
<feature type="domain" description="G-protein coupled receptors family 1 profile" evidence="10">
    <location>
        <begin position="12"/>
        <end position="87"/>
    </location>
</feature>
<comment type="subcellular location">
    <subcellularLocation>
        <location evidence="1">Cell membrane</location>
        <topology evidence="1">Multi-pass membrane protein</topology>
    </subcellularLocation>
</comment>
<keyword evidence="4 9" id="KW-1133">Transmembrane helix</keyword>
<feature type="transmembrane region" description="Helical" evidence="9">
    <location>
        <begin position="34"/>
        <end position="56"/>
    </location>
</feature>
<keyword evidence="3 9" id="KW-0812">Transmembrane</keyword>
<proteinExistence type="predicted"/>
<reference evidence="11" key="1">
    <citation type="submission" date="2020-07" db="EMBL/GenBank/DDBJ databases">
        <title>Clarias magur genome sequencing, assembly and annotation.</title>
        <authorList>
            <person name="Kushwaha B."/>
            <person name="Kumar R."/>
            <person name="Das P."/>
            <person name="Joshi C.G."/>
            <person name="Kumar D."/>
            <person name="Nagpure N.S."/>
            <person name="Pandey M."/>
            <person name="Agarwal S."/>
            <person name="Srivastava S."/>
            <person name="Singh M."/>
            <person name="Sahoo L."/>
            <person name="Jayasankar P."/>
            <person name="Meher P.K."/>
            <person name="Koringa P.G."/>
            <person name="Iquebal M.A."/>
            <person name="Das S.P."/>
            <person name="Bit A."/>
            <person name="Patnaik S."/>
            <person name="Patel N."/>
            <person name="Shah T.M."/>
            <person name="Hinsu A."/>
            <person name="Jena J.K."/>
        </authorList>
    </citation>
    <scope>NUCLEOTIDE SEQUENCE</scope>
    <source>
        <strain evidence="11">CIFAMagur01</strain>
        <tissue evidence="11">Testis</tissue>
    </source>
</reference>
<dbReference type="PANTHER" id="PTHR24231:SF14">
    <property type="entry name" value="SUCCINATE RECEPTOR 1"/>
    <property type="match status" value="1"/>
</dbReference>